<keyword evidence="3" id="KW-0813">Transport</keyword>
<evidence type="ECO:0000256" key="1">
    <source>
        <dbReference type="ARBA" id="ARBA00004651"/>
    </source>
</evidence>
<protein>
    <submittedName>
        <fullName evidence="9">Iron(III)-hydroxamate import system permease protein fhuB</fullName>
    </submittedName>
</protein>
<gene>
    <name evidence="9" type="primary">fhuB</name>
    <name evidence="9" type="ORF">NCTC10283_02595</name>
</gene>
<name>A0A376BW20_9NEIS</name>
<organism evidence="9 10">
    <name type="scientific">Alysiella crassa</name>
    <dbReference type="NCBI Taxonomy" id="153491"/>
    <lineage>
        <taxon>Bacteria</taxon>
        <taxon>Pseudomonadati</taxon>
        <taxon>Pseudomonadota</taxon>
        <taxon>Betaproteobacteria</taxon>
        <taxon>Neisseriales</taxon>
        <taxon>Neisseriaceae</taxon>
        <taxon>Alysiella</taxon>
    </lineage>
</organism>
<feature type="transmembrane region" description="Helical" evidence="8">
    <location>
        <begin position="441"/>
        <end position="461"/>
    </location>
</feature>
<feature type="transmembrane region" description="Helical" evidence="8">
    <location>
        <begin position="274"/>
        <end position="299"/>
    </location>
</feature>
<evidence type="ECO:0000256" key="3">
    <source>
        <dbReference type="ARBA" id="ARBA00022448"/>
    </source>
</evidence>
<dbReference type="RefSeq" id="WP_034295485.1">
    <property type="nucleotide sequence ID" value="NZ_CP091519.2"/>
</dbReference>
<keyword evidence="5 8" id="KW-0812">Transmembrane</keyword>
<feature type="transmembrane region" description="Helical" evidence="8">
    <location>
        <begin position="345"/>
        <end position="364"/>
    </location>
</feature>
<evidence type="ECO:0000256" key="8">
    <source>
        <dbReference type="SAM" id="Phobius"/>
    </source>
</evidence>
<feature type="transmembrane region" description="Helical" evidence="8">
    <location>
        <begin position="473"/>
        <end position="491"/>
    </location>
</feature>
<dbReference type="PANTHER" id="PTHR30472:SF37">
    <property type="entry name" value="FE(3+) DICITRATE TRANSPORT SYSTEM PERMEASE PROTEIN FECD-RELATED"/>
    <property type="match status" value="1"/>
</dbReference>
<dbReference type="SUPFAM" id="SSF81345">
    <property type="entry name" value="ABC transporter involved in vitamin B12 uptake, BtuC"/>
    <property type="match status" value="2"/>
</dbReference>
<dbReference type="GO" id="GO:0033214">
    <property type="term" value="P:siderophore-iron import into cell"/>
    <property type="evidence" value="ECO:0007669"/>
    <property type="project" value="TreeGrafter"/>
</dbReference>
<dbReference type="OrthoDB" id="9811721at2"/>
<dbReference type="PANTHER" id="PTHR30472">
    <property type="entry name" value="FERRIC ENTEROBACTIN TRANSPORT SYSTEM PERMEASE PROTEIN"/>
    <property type="match status" value="1"/>
</dbReference>
<feature type="transmembrane region" description="Helical" evidence="8">
    <location>
        <begin position="218"/>
        <end position="237"/>
    </location>
</feature>
<evidence type="ECO:0000313" key="9">
    <source>
        <dbReference type="EMBL" id="SSY81031.1"/>
    </source>
</evidence>
<dbReference type="InterPro" id="IPR000522">
    <property type="entry name" value="ABC_transptr_permease_BtuC"/>
</dbReference>
<feature type="transmembrane region" description="Helical" evidence="8">
    <location>
        <begin position="141"/>
        <end position="165"/>
    </location>
</feature>
<evidence type="ECO:0000256" key="6">
    <source>
        <dbReference type="ARBA" id="ARBA00022989"/>
    </source>
</evidence>
<sequence>MKHKTFIALCFALLLWCVGVVAWLYSRQWGLGLADLFAAADTLAVGDLLFVHGTLPRLAMGVLAGGALSVAAVLLQQVMHNPLASDSTLAVSSGAQAALLVATIFAPSVLIWGAGAVAFVGAVSALLGVLWLSARRGLAPLVVVLSGLVMSLYLSAVTGALGLFYVEEARGLAMWGAGSLVQDSWHDVGVLAMVLVAVGIGIFLLIKPLNIMALSDEQAVALGIPVKWIRLAALTLAAVLAAYVVALVGMMGFVGLAASAAVRLGGIRLLATRLLAAFAVGGLLLAGVDGILLVILELWSVDLPAGAVSALAGAPLVLFLMNAAGVPAEHSARGARRTVRVRLSFGLKILPIILLGSLLISLLIGQMEEGWYFSGSLNLWEMRYPRILAAAACGVLSALAGVLLQRLTGNAMASPELLGIGSGTAVAVMAAVWWLDVAAGGWGFWLSGVVGALATLLAIVLFNRKNGMQPEKILLTGMALAALSTALVQIWSASGDYRIVQMQTWLSGSTYAVSGGVAVGLTALAMVSWAVCLPMQRWLGLLGLNATVAAANGVNVAWARGVLILLAAIMTAAATLTVGPLSFVGLLAPHLALMLGARLPRQQLVYAAMLGAALMVGADFVGRQLLFPYELPAGVVATVLGGAYFLWAMRRM</sequence>
<dbReference type="NCBIfam" id="NF007866">
    <property type="entry name" value="PRK10577.1-2"/>
    <property type="match status" value="1"/>
</dbReference>
<dbReference type="InterPro" id="IPR037294">
    <property type="entry name" value="ABC_BtuC-like"/>
</dbReference>
<feature type="transmembrane region" description="Helical" evidence="8">
    <location>
        <begin position="111"/>
        <end position="134"/>
    </location>
</feature>
<feature type="transmembrane region" description="Helical" evidence="8">
    <location>
        <begin position="631"/>
        <end position="649"/>
    </location>
</feature>
<dbReference type="EMBL" id="UFSO01000003">
    <property type="protein sequence ID" value="SSY81031.1"/>
    <property type="molecule type" value="Genomic_DNA"/>
</dbReference>
<dbReference type="Pfam" id="PF01032">
    <property type="entry name" value="FecCD"/>
    <property type="match status" value="2"/>
</dbReference>
<accession>A0A376BW20</accession>
<dbReference type="GO" id="GO:0022857">
    <property type="term" value="F:transmembrane transporter activity"/>
    <property type="evidence" value="ECO:0007669"/>
    <property type="project" value="InterPro"/>
</dbReference>
<feature type="transmembrane region" description="Helical" evidence="8">
    <location>
        <begin position="305"/>
        <end position="324"/>
    </location>
</feature>
<reference evidence="9 10" key="1">
    <citation type="submission" date="2018-06" db="EMBL/GenBank/DDBJ databases">
        <authorList>
            <consortium name="Pathogen Informatics"/>
            <person name="Doyle S."/>
        </authorList>
    </citation>
    <scope>NUCLEOTIDE SEQUENCE [LARGE SCALE GENOMIC DNA]</scope>
    <source>
        <strain evidence="9 10">NCTC10283</strain>
    </source>
</reference>
<feature type="transmembrane region" description="Helical" evidence="8">
    <location>
        <begin position="243"/>
        <end position="262"/>
    </location>
</feature>
<keyword evidence="6 8" id="KW-1133">Transmembrane helix</keyword>
<keyword evidence="4" id="KW-1003">Cell membrane</keyword>
<evidence type="ECO:0000256" key="7">
    <source>
        <dbReference type="ARBA" id="ARBA00023136"/>
    </source>
</evidence>
<feature type="transmembrane region" description="Helical" evidence="8">
    <location>
        <begin position="87"/>
        <end position="105"/>
    </location>
</feature>
<feature type="transmembrane region" description="Helical" evidence="8">
    <location>
        <begin position="511"/>
        <end position="531"/>
    </location>
</feature>
<feature type="transmembrane region" description="Helical" evidence="8">
    <location>
        <begin position="538"/>
        <end position="558"/>
    </location>
</feature>
<proteinExistence type="inferred from homology"/>
<feature type="transmembrane region" description="Helical" evidence="8">
    <location>
        <begin position="604"/>
        <end position="625"/>
    </location>
</feature>
<keyword evidence="7 8" id="KW-0472">Membrane</keyword>
<dbReference type="GO" id="GO:0005886">
    <property type="term" value="C:plasma membrane"/>
    <property type="evidence" value="ECO:0007669"/>
    <property type="project" value="UniProtKB-SubCell"/>
</dbReference>
<comment type="similarity">
    <text evidence="2">Belongs to the binding-protein-dependent transport system permease family. FecCD subfamily.</text>
</comment>
<feature type="transmembrane region" description="Helical" evidence="8">
    <location>
        <begin position="384"/>
        <end position="404"/>
    </location>
</feature>
<feature type="transmembrane region" description="Helical" evidence="8">
    <location>
        <begin position="185"/>
        <end position="206"/>
    </location>
</feature>
<dbReference type="CDD" id="cd06550">
    <property type="entry name" value="TM_ABC_iron-siderophores_like"/>
    <property type="match status" value="2"/>
</dbReference>
<dbReference type="Proteomes" id="UP000254209">
    <property type="component" value="Unassembled WGS sequence"/>
</dbReference>
<comment type="subcellular location">
    <subcellularLocation>
        <location evidence="1">Cell membrane</location>
        <topology evidence="1">Multi-pass membrane protein</topology>
    </subcellularLocation>
</comment>
<evidence type="ECO:0000256" key="2">
    <source>
        <dbReference type="ARBA" id="ARBA00007935"/>
    </source>
</evidence>
<dbReference type="Gene3D" id="1.10.3470.10">
    <property type="entry name" value="ABC transporter involved in vitamin B12 uptake, BtuC"/>
    <property type="match status" value="2"/>
</dbReference>
<dbReference type="STRING" id="1120980.GCA_000745955_02463"/>
<keyword evidence="10" id="KW-1185">Reference proteome</keyword>
<evidence type="ECO:0000313" key="10">
    <source>
        <dbReference type="Proteomes" id="UP000254209"/>
    </source>
</evidence>
<dbReference type="AlphaFoldDB" id="A0A376BW20"/>
<feature type="transmembrane region" description="Helical" evidence="8">
    <location>
        <begin position="416"/>
        <end position="435"/>
    </location>
</feature>
<evidence type="ECO:0000256" key="4">
    <source>
        <dbReference type="ARBA" id="ARBA00022475"/>
    </source>
</evidence>
<feature type="transmembrane region" description="Helical" evidence="8">
    <location>
        <begin position="564"/>
        <end position="592"/>
    </location>
</feature>
<feature type="transmembrane region" description="Helical" evidence="8">
    <location>
        <begin position="58"/>
        <end position="75"/>
    </location>
</feature>
<evidence type="ECO:0000256" key="5">
    <source>
        <dbReference type="ARBA" id="ARBA00022692"/>
    </source>
</evidence>